<evidence type="ECO:0000313" key="10">
    <source>
        <dbReference type="EMBL" id="KAA1192613.1"/>
    </source>
</evidence>
<dbReference type="PANTHER" id="PTHR32303">
    <property type="entry name" value="QUINOPROTEIN ALCOHOL DEHYDROGENASE (CYTOCHROME C)"/>
    <property type="match status" value="1"/>
</dbReference>
<feature type="domain" description="Cytochrome c" evidence="9">
    <location>
        <begin position="605"/>
        <end position="681"/>
    </location>
</feature>
<dbReference type="Pfam" id="PF01011">
    <property type="entry name" value="PQQ"/>
    <property type="match status" value="2"/>
</dbReference>
<dbReference type="Gene3D" id="2.140.10.10">
    <property type="entry name" value="Quinoprotein alcohol dehydrogenase-like superfamily"/>
    <property type="match status" value="1"/>
</dbReference>
<reference evidence="10 11" key="1">
    <citation type="submission" date="2019-09" db="EMBL/GenBank/DDBJ databases">
        <authorList>
            <person name="Chen X.-Y."/>
        </authorList>
    </citation>
    <scope>NUCLEOTIDE SEQUENCE [LARGE SCALE GENOMIC DNA]</scope>
    <source>
        <strain evidence="10 11">NY5</strain>
    </source>
</reference>
<evidence type="ECO:0000259" key="9">
    <source>
        <dbReference type="PROSITE" id="PS51007"/>
    </source>
</evidence>
<dbReference type="GO" id="GO:0020037">
    <property type="term" value="F:heme binding"/>
    <property type="evidence" value="ECO:0007669"/>
    <property type="project" value="InterPro"/>
</dbReference>
<evidence type="ECO:0000256" key="6">
    <source>
        <dbReference type="ARBA" id="ARBA00023002"/>
    </source>
</evidence>
<dbReference type="InterPro" id="IPR036909">
    <property type="entry name" value="Cyt_c-like_dom_sf"/>
</dbReference>
<proteinExistence type="inferred from homology"/>
<keyword evidence="6" id="KW-0560">Oxidoreductase</keyword>
<dbReference type="Proteomes" id="UP000323708">
    <property type="component" value="Unassembled WGS sequence"/>
</dbReference>
<dbReference type="GO" id="GO:0046872">
    <property type="term" value="F:metal ion binding"/>
    <property type="evidence" value="ECO:0007669"/>
    <property type="project" value="UniProtKB-KW"/>
</dbReference>
<dbReference type="InterPro" id="IPR011047">
    <property type="entry name" value="Quinoprotein_ADH-like_sf"/>
</dbReference>
<comment type="caution">
    <text evidence="10">The sequence shown here is derived from an EMBL/GenBank/DDBJ whole genome shotgun (WGS) entry which is preliminary data.</text>
</comment>
<keyword evidence="7 8" id="KW-0408">Iron</keyword>
<evidence type="ECO:0000256" key="4">
    <source>
        <dbReference type="ARBA" id="ARBA00022723"/>
    </source>
</evidence>
<keyword evidence="5" id="KW-0732">Signal</keyword>
<dbReference type="Gene3D" id="1.10.760.10">
    <property type="entry name" value="Cytochrome c-like domain"/>
    <property type="match status" value="1"/>
</dbReference>
<comment type="cofactor">
    <cofactor evidence="1">
        <name>pyrroloquinoline quinone</name>
        <dbReference type="ChEBI" id="CHEBI:58442"/>
    </cofactor>
</comment>
<dbReference type="InterPro" id="IPR018391">
    <property type="entry name" value="PQQ_b-propeller_rpt"/>
</dbReference>
<dbReference type="RefSeq" id="WP_149610896.1">
    <property type="nucleotide sequence ID" value="NZ_VTUX01000003.1"/>
</dbReference>
<sequence>MNIEWLRVVVIGALFAVVGTGYAMDAVDEQVPSSMASDARSTNWELLGNSPDMQHHSGLSQINTETVSDLGLAWAIDLPTRDGLVGNPLIRNGRIFQGGSQSQVFANDLQTGKLLWTYEPLADRPPGSFLETWLRSINRGVALVDDLVIIGTSDCRLVAIDQATGAKRWETETCDGSQAYMITGAPRVGGDKIFIGNSCADMGLNRGHVDAVDARTGKHLWRFYTVPGDPSKSQDSALYEMAAKTWGEGWYETTRGCGSVWEAMVYDPELDQLIIGTGAPAPSDPTKRGKGAGDELFTNAVVALDAQTGAYRWHFSQVPGDGWNYEPAVGLMTATLPIDGEDRRVVLSVPKNGFVYLLDAKTGEFISGRNYVPVNWAKGLDGETGRPIFDSAARYWEAADGESTIVVPSSAGAHDWTALAFDPQKNVLFIPAITMPERYERTASGDYTYDYSHGSQSGPESQAFAELVAWDPVTQNEVWRQRNALPLNGGALHTAGGLVFQGTAEGYLNAYDATSGELLESFTAGGAIRAAPSTVMADGLQYIIVPAGAPSSSTASSGLTDYSSTKESRSRPRLLAFVLGGDASTPPWAAPLTFRKPSVDPYPPEVAAMGEAIYSLAGCVACHGYGGQSVGGAAADLRMRLPPTIDYLKAVLGGAFAPRMPEVELDDASTEALYAYLVNTAWSAYEDANTHTRAVGQE</sequence>
<evidence type="ECO:0000256" key="8">
    <source>
        <dbReference type="PROSITE-ProRule" id="PRU00433"/>
    </source>
</evidence>
<dbReference type="InterPro" id="IPR002372">
    <property type="entry name" value="PQQ_rpt_dom"/>
</dbReference>
<keyword evidence="11" id="KW-1185">Reference proteome</keyword>
<evidence type="ECO:0000256" key="3">
    <source>
        <dbReference type="ARBA" id="ARBA00022617"/>
    </source>
</evidence>
<accession>A0A5B0WZX7</accession>
<evidence type="ECO:0000313" key="11">
    <source>
        <dbReference type="Proteomes" id="UP000323708"/>
    </source>
</evidence>
<dbReference type="GO" id="GO:0009055">
    <property type="term" value="F:electron transfer activity"/>
    <property type="evidence" value="ECO:0007669"/>
    <property type="project" value="InterPro"/>
</dbReference>
<comment type="similarity">
    <text evidence="2">Belongs to the bacterial PQQ dehydrogenase family.</text>
</comment>
<protein>
    <submittedName>
        <fullName evidence="10">PQQ-binding-like beta-propeller repeat protein</fullName>
    </submittedName>
</protein>
<keyword evidence="3 8" id="KW-0349">Heme</keyword>
<dbReference type="SUPFAM" id="SSF50998">
    <property type="entry name" value="Quinoprotein alcohol dehydrogenase-like"/>
    <property type="match status" value="1"/>
</dbReference>
<dbReference type="SUPFAM" id="SSF46626">
    <property type="entry name" value="Cytochrome c"/>
    <property type="match status" value="1"/>
</dbReference>
<dbReference type="SMART" id="SM00564">
    <property type="entry name" value="PQQ"/>
    <property type="match status" value="4"/>
</dbReference>
<organism evidence="10 11">
    <name type="scientific">Pseudohalioglobus sediminis</name>
    <dbReference type="NCBI Taxonomy" id="2606449"/>
    <lineage>
        <taxon>Bacteria</taxon>
        <taxon>Pseudomonadati</taxon>
        <taxon>Pseudomonadota</taxon>
        <taxon>Gammaproteobacteria</taxon>
        <taxon>Cellvibrionales</taxon>
        <taxon>Halieaceae</taxon>
        <taxon>Pseudohalioglobus</taxon>
    </lineage>
</organism>
<gene>
    <name evidence="10" type="ORF">F0M18_08080</name>
</gene>
<name>A0A5B0WZX7_9GAMM</name>
<evidence type="ECO:0000256" key="2">
    <source>
        <dbReference type="ARBA" id="ARBA00008156"/>
    </source>
</evidence>
<evidence type="ECO:0000256" key="5">
    <source>
        <dbReference type="ARBA" id="ARBA00022729"/>
    </source>
</evidence>
<dbReference type="EMBL" id="VTUX01000003">
    <property type="protein sequence ID" value="KAA1192613.1"/>
    <property type="molecule type" value="Genomic_DNA"/>
</dbReference>
<evidence type="ECO:0000256" key="7">
    <source>
        <dbReference type="ARBA" id="ARBA00023004"/>
    </source>
</evidence>
<dbReference type="PROSITE" id="PS51007">
    <property type="entry name" value="CYTC"/>
    <property type="match status" value="1"/>
</dbReference>
<dbReference type="GO" id="GO:0016491">
    <property type="term" value="F:oxidoreductase activity"/>
    <property type="evidence" value="ECO:0007669"/>
    <property type="project" value="UniProtKB-KW"/>
</dbReference>
<evidence type="ECO:0000256" key="1">
    <source>
        <dbReference type="ARBA" id="ARBA00001931"/>
    </source>
</evidence>
<dbReference type="InterPro" id="IPR009056">
    <property type="entry name" value="Cyt_c-like_dom"/>
</dbReference>
<dbReference type="AlphaFoldDB" id="A0A5B0WZX7"/>
<keyword evidence="4 8" id="KW-0479">Metal-binding</keyword>